<sequence>MQLVRATRLSLLVTCLIGVEQIIADKTDPEFPNIERITYGSYQSTVEVSINPENSSVYVTEYYEEVTERGRLDLMIDGKHTTLVYDKETMQMMGVMDNTCTVINITSALLNYESFFWGWLDHRPGHLLIGPSAILRKALDNKPEYVASTYIRGIKCNMWSHQDPANKEVTIEYYFTEPTWTNANGLNKVIPVRVSVYGNAITSTSDGKKIEFDQVFDFVAYSPYVRHFNVFQPPVGIGCLTRTNVKPVPKIGSKIFYLGEEYSLKEKEDHIKSFIHLYKIYFDSLFKLVRFDSWEEKGLKTEIQDFNTGIAYNIDNEKRCSRGPIRGSPAEKLGWGFVGSLKTTEEFLSLTGAYYHIGYETIRGIRCNVWESVITNVTMGDKFYVRVVYTYYFMTQWWEAIVDGVTEEQRPVRFMITGYEKTGEPPTLRKQFNMFGFRDTGIDMDIFKMFSLEDCEFLDGMEYFQVVFNVNRTQAVIAEMNDHLFRTYTLILLASEMKVSPIRLPSIRVSKTYLQFIEIERDGFWVAVKADGRLPTRKILQYRRMRSQVSKEYGRELQGSPCTPPGLAYVQSVSQKDCQERNSKMEKMKLN</sequence>
<feature type="domain" description="LolA-like" evidence="2">
    <location>
        <begin position="234"/>
        <end position="447"/>
    </location>
</feature>
<reference evidence="4" key="1">
    <citation type="submission" date="2025-08" db="UniProtKB">
        <authorList>
            <consortium name="RefSeq"/>
        </authorList>
    </citation>
    <scope>IDENTIFICATION</scope>
    <source>
        <tissue evidence="4">Muscle</tissue>
    </source>
</reference>
<gene>
    <name evidence="4" type="primary">LOC106464561</name>
</gene>
<keyword evidence="3" id="KW-1185">Reference proteome</keyword>
<evidence type="ECO:0000256" key="1">
    <source>
        <dbReference type="SAM" id="SignalP"/>
    </source>
</evidence>
<feature type="signal peptide" evidence="1">
    <location>
        <begin position="1"/>
        <end position="24"/>
    </location>
</feature>
<dbReference type="Pfam" id="PF25898">
    <property type="entry name" value="LolA_2nd_metazoa"/>
    <property type="match status" value="2"/>
</dbReference>
<dbReference type="PANTHER" id="PTHR36902">
    <property type="entry name" value="ENRICHED IN SURFACE-LABELED PROTEOME PROTEIN 9"/>
    <property type="match status" value="1"/>
</dbReference>
<organism evidence="3 4">
    <name type="scientific">Limulus polyphemus</name>
    <name type="common">Atlantic horseshoe crab</name>
    <dbReference type="NCBI Taxonomy" id="6850"/>
    <lineage>
        <taxon>Eukaryota</taxon>
        <taxon>Metazoa</taxon>
        <taxon>Ecdysozoa</taxon>
        <taxon>Arthropoda</taxon>
        <taxon>Chelicerata</taxon>
        <taxon>Merostomata</taxon>
        <taxon>Xiphosura</taxon>
        <taxon>Limulidae</taxon>
        <taxon>Limulus</taxon>
    </lineage>
</organism>
<evidence type="ECO:0000313" key="3">
    <source>
        <dbReference type="Proteomes" id="UP000694941"/>
    </source>
</evidence>
<keyword evidence="1" id="KW-0732">Signal</keyword>
<dbReference type="RefSeq" id="XP_022248513.1">
    <property type="nucleotide sequence ID" value="XM_022392805.1"/>
</dbReference>
<proteinExistence type="predicted"/>
<dbReference type="GeneID" id="106464561"/>
<accession>A0ABM1SY07</accession>
<evidence type="ECO:0000313" key="4">
    <source>
        <dbReference type="RefSeq" id="XP_022248513.1"/>
    </source>
</evidence>
<protein>
    <submittedName>
        <fullName evidence="4">Uncharacterized protein LOC106464561</fullName>
    </submittedName>
</protein>
<name>A0ABM1SY07_LIMPO</name>
<dbReference type="InterPro" id="IPR058831">
    <property type="entry name" value="LolA-like_dom_2nd"/>
</dbReference>
<dbReference type="PANTHER" id="PTHR36902:SF1">
    <property type="entry name" value="ENRICHED IN SURFACE-LABELED PROTEOME PROTEIN 9"/>
    <property type="match status" value="1"/>
</dbReference>
<evidence type="ECO:0000259" key="2">
    <source>
        <dbReference type="Pfam" id="PF25898"/>
    </source>
</evidence>
<dbReference type="Proteomes" id="UP000694941">
    <property type="component" value="Unplaced"/>
</dbReference>
<feature type="domain" description="LolA-like" evidence="2">
    <location>
        <begin position="130"/>
        <end position="231"/>
    </location>
</feature>
<feature type="chain" id="PRO_5046770504" evidence="1">
    <location>
        <begin position="25"/>
        <end position="591"/>
    </location>
</feature>